<proteinExistence type="predicted"/>
<dbReference type="AlphaFoldDB" id="A0A4R1KCB4"/>
<protein>
    <recommendedName>
        <fullName evidence="4">Tetratricopeptide repeat protein</fullName>
    </recommendedName>
</protein>
<accession>A0A4R1KCB4</accession>
<dbReference type="InterPro" id="IPR011990">
    <property type="entry name" value="TPR-like_helical_dom_sf"/>
</dbReference>
<evidence type="ECO:0000313" key="3">
    <source>
        <dbReference type="Proteomes" id="UP000294614"/>
    </source>
</evidence>
<evidence type="ECO:0000256" key="1">
    <source>
        <dbReference type="SAM" id="MobiDB-lite"/>
    </source>
</evidence>
<reference evidence="2 3" key="1">
    <citation type="submission" date="2019-03" db="EMBL/GenBank/DDBJ databases">
        <title>Genomic Encyclopedia of Type Strains, Phase IV (KMG-IV): sequencing the most valuable type-strain genomes for metagenomic binning, comparative biology and taxonomic classification.</title>
        <authorList>
            <person name="Goeker M."/>
        </authorList>
    </citation>
    <scope>NUCLEOTIDE SEQUENCE [LARGE SCALE GENOMIC DNA]</scope>
    <source>
        <strain evidence="2 3">DSM 24984</strain>
    </source>
</reference>
<comment type="caution">
    <text evidence="2">The sequence shown here is derived from an EMBL/GenBank/DDBJ whole genome shotgun (WGS) entry which is preliminary data.</text>
</comment>
<name>A0A4R1KCB4_9BACT</name>
<dbReference type="Proteomes" id="UP000294614">
    <property type="component" value="Unassembled WGS sequence"/>
</dbReference>
<feature type="region of interest" description="Disordered" evidence="1">
    <location>
        <begin position="414"/>
        <end position="484"/>
    </location>
</feature>
<dbReference type="SUPFAM" id="SSF48452">
    <property type="entry name" value="TPR-like"/>
    <property type="match status" value="1"/>
</dbReference>
<dbReference type="Gene3D" id="1.25.40.10">
    <property type="entry name" value="Tetratricopeptide repeat domain"/>
    <property type="match status" value="1"/>
</dbReference>
<organism evidence="2 3">
    <name type="scientific">Seleniivibrio woodruffii</name>
    <dbReference type="NCBI Taxonomy" id="1078050"/>
    <lineage>
        <taxon>Bacteria</taxon>
        <taxon>Pseudomonadati</taxon>
        <taxon>Deferribacterota</taxon>
        <taxon>Deferribacteres</taxon>
        <taxon>Deferribacterales</taxon>
        <taxon>Geovibrionaceae</taxon>
        <taxon>Seleniivibrio</taxon>
    </lineage>
</organism>
<feature type="compositionally biased region" description="Basic and acidic residues" evidence="1">
    <location>
        <begin position="434"/>
        <end position="478"/>
    </location>
</feature>
<dbReference type="RefSeq" id="WP_132873654.1">
    <property type="nucleotide sequence ID" value="NZ_SMGG01000004.1"/>
</dbReference>
<evidence type="ECO:0000313" key="2">
    <source>
        <dbReference type="EMBL" id="TCK60789.1"/>
    </source>
</evidence>
<dbReference type="EMBL" id="SMGG01000004">
    <property type="protein sequence ID" value="TCK60789.1"/>
    <property type="molecule type" value="Genomic_DNA"/>
</dbReference>
<sequence length="484" mass="54435">MLFKPKEPDIFEAHSLYVDGKYDKALQEYEMYYAQNADSTSALRMMANIHLMAEDRAKAESLLIRLADKYIDSGQYYSALNVISRMLLFSADKQKLYRQAAETYTKLNRPKLATRYIFALADMFKSAGKFSECSAILMEIAKANPKDEKILTKILRKLTVLGMHREISEILTMSAENGALPDYEIDDVTVYLLESNCPADLVMPFVKGLLRRNPHSFEVAEHTLISHLSRNFDPQEFVETVALAPSQETRKLTLALREVIADKAILSHLLFIEAETGDRDRIKGVIYEMFLENAIDMDAIADICRRAGNDIALEEASKMIASTDVKQTAPEKTEEPVHETVDYSSVPFELETFDKSEDIASFEPVALDLFETDDSAPKVAVSLDIADDFGFSDSQSASADTPGGFEAFGFETPEQPQEAGFSGFEDENSGNITIKDDDFFSTPEKEAEKPHEVETIKFDENELKEASEKEEKGKKDFFSLEMEG</sequence>
<evidence type="ECO:0008006" key="4">
    <source>
        <dbReference type="Google" id="ProtNLM"/>
    </source>
</evidence>
<keyword evidence="3" id="KW-1185">Reference proteome</keyword>
<gene>
    <name evidence="2" type="ORF">C8D98_1668</name>
</gene>